<keyword evidence="1" id="KW-0812">Transmembrane</keyword>
<proteinExistence type="predicted"/>
<name>A0A4Q7Y5H4_9ACTN</name>
<feature type="transmembrane region" description="Helical" evidence="1">
    <location>
        <begin position="7"/>
        <end position="27"/>
    </location>
</feature>
<keyword evidence="1" id="KW-1133">Transmembrane helix</keyword>
<dbReference type="Proteomes" id="UP000292507">
    <property type="component" value="Unassembled WGS sequence"/>
</dbReference>
<keyword evidence="3" id="KW-1185">Reference proteome</keyword>
<feature type="transmembrane region" description="Helical" evidence="1">
    <location>
        <begin position="63"/>
        <end position="84"/>
    </location>
</feature>
<organism evidence="2 3">
    <name type="scientific">Blastococcus saxobsidens</name>
    <dbReference type="NCBI Taxonomy" id="138336"/>
    <lineage>
        <taxon>Bacteria</taxon>
        <taxon>Bacillati</taxon>
        <taxon>Actinomycetota</taxon>
        <taxon>Actinomycetes</taxon>
        <taxon>Geodermatophilales</taxon>
        <taxon>Geodermatophilaceae</taxon>
        <taxon>Blastococcus</taxon>
    </lineage>
</organism>
<evidence type="ECO:0000256" key="1">
    <source>
        <dbReference type="SAM" id="Phobius"/>
    </source>
</evidence>
<reference evidence="2 3" key="1">
    <citation type="submission" date="2019-02" db="EMBL/GenBank/DDBJ databases">
        <title>Sequencing the genomes of 1000 actinobacteria strains.</title>
        <authorList>
            <person name="Klenk H.-P."/>
        </authorList>
    </citation>
    <scope>NUCLEOTIDE SEQUENCE [LARGE SCALE GENOMIC DNA]</scope>
    <source>
        <strain evidence="2 3">DSM 44509</strain>
    </source>
</reference>
<dbReference type="EMBL" id="SHKV01000001">
    <property type="protein sequence ID" value="RZU31139.1"/>
    <property type="molecule type" value="Genomic_DNA"/>
</dbReference>
<feature type="transmembrane region" description="Helical" evidence="1">
    <location>
        <begin position="96"/>
        <end position="114"/>
    </location>
</feature>
<keyword evidence="1" id="KW-0472">Membrane</keyword>
<gene>
    <name evidence="2" type="ORF">BKA19_0787</name>
</gene>
<dbReference type="RefSeq" id="WP_104527893.1">
    <property type="nucleotide sequence ID" value="NZ_POQT01000008.1"/>
</dbReference>
<feature type="transmembrane region" description="Helical" evidence="1">
    <location>
        <begin position="33"/>
        <end position="56"/>
    </location>
</feature>
<comment type="caution">
    <text evidence="2">The sequence shown here is derived from an EMBL/GenBank/DDBJ whole genome shotgun (WGS) entry which is preliminary data.</text>
</comment>
<dbReference type="AlphaFoldDB" id="A0A4Q7Y5H4"/>
<sequence length="134" mass="13444">MTASATAVRGGYATSAAAAVATLFVFAPRTDAIRFVAVTGPVVVVLLVIAALGALASRTGRPALFAAVAGVALAASLLQLAQFGRDPNWLGGNGSTASFLGALALAFGGLWYAARNGARDSAHVSRTRRADRSG</sequence>
<accession>A0A4Q7Y5H4</accession>
<evidence type="ECO:0000313" key="3">
    <source>
        <dbReference type="Proteomes" id="UP000292507"/>
    </source>
</evidence>
<protein>
    <submittedName>
        <fullName evidence="2">Uncharacterized protein</fullName>
    </submittedName>
</protein>
<evidence type="ECO:0000313" key="2">
    <source>
        <dbReference type="EMBL" id="RZU31139.1"/>
    </source>
</evidence>